<organism evidence="1 2">
    <name type="scientific">Sinocyclocheilus anshuiensis</name>
    <dbReference type="NCBI Taxonomy" id="1608454"/>
    <lineage>
        <taxon>Eukaryota</taxon>
        <taxon>Metazoa</taxon>
        <taxon>Chordata</taxon>
        <taxon>Craniata</taxon>
        <taxon>Vertebrata</taxon>
        <taxon>Euteleostomi</taxon>
        <taxon>Actinopterygii</taxon>
        <taxon>Neopterygii</taxon>
        <taxon>Teleostei</taxon>
        <taxon>Ostariophysi</taxon>
        <taxon>Cypriniformes</taxon>
        <taxon>Cyprinidae</taxon>
        <taxon>Cyprininae</taxon>
        <taxon>Sinocyclocheilus</taxon>
    </lineage>
</organism>
<evidence type="ECO:0008006" key="3">
    <source>
        <dbReference type="Google" id="ProtNLM"/>
    </source>
</evidence>
<dbReference type="Proteomes" id="UP000472260">
    <property type="component" value="Unassembled WGS sequence"/>
</dbReference>
<protein>
    <recommendedName>
        <fullName evidence="3">PB1 domain-containing protein</fullName>
    </recommendedName>
</protein>
<reference evidence="1" key="1">
    <citation type="submission" date="2025-08" db="UniProtKB">
        <authorList>
            <consortium name="Ensembl"/>
        </authorList>
    </citation>
    <scope>IDENTIFICATION</scope>
</reference>
<dbReference type="PANTHER" id="PTHR31025:SF19">
    <property type="entry name" value="SI:CH73-42K18.1-RELATED"/>
    <property type="match status" value="1"/>
</dbReference>
<dbReference type="PANTHER" id="PTHR31025">
    <property type="entry name" value="SI:CH211-196P9.1-RELATED"/>
    <property type="match status" value="1"/>
</dbReference>
<evidence type="ECO:0000313" key="2">
    <source>
        <dbReference type="Proteomes" id="UP000472260"/>
    </source>
</evidence>
<proteinExistence type="predicted"/>
<dbReference type="Ensembl" id="ENSSANT00000059601.1">
    <property type="protein sequence ID" value="ENSSANP00000056015.1"/>
    <property type="gene ID" value="ENSSANG00000028064.1"/>
</dbReference>
<evidence type="ECO:0000313" key="1">
    <source>
        <dbReference type="Ensembl" id="ENSSANP00000056015.1"/>
    </source>
</evidence>
<dbReference type="AlphaFoldDB" id="A0A671PIJ6"/>
<keyword evidence="2" id="KW-1185">Reference proteome</keyword>
<reference evidence="1" key="2">
    <citation type="submission" date="2025-09" db="UniProtKB">
        <authorList>
            <consortium name="Ensembl"/>
        </authorList>
    </citation>
    <scope>IDENTIFICATION</scope>
</reference>
<sequence length="455" mass="51787">VKTTMLLRVIITPECINKLTLPKVPSSVDELKEILCDKLKIDQNFVIQYEDPDFGGQLCNLSNIEELPSDKVTLKIIWEMCKTASEAEPPRSEITGSDTDFPLDTASISSSLSSESSSTVREECWPRIFLIPNFSYDVEFRLRKANEVYEKQKTTMDVTRDIKTEILEKLAETMYSFKAYPGDSEIDQVAVALVSRHPCLRELGCDTGCKGWKMSLKFKMGNYRQKLRNAGCSELGNKRDDGSRVPQKKPRRSVINFLPDNPVGLDDAALEHEREQLELEPLVSVIKERWPGLFLKDQVCAEFQRITCVDLKTAFMTALNKHSNALIKMYRAKSKDLGDEMKIILDHFDEQDTDLEETYTRGVKLGILEVMEDDLSQATKRCLNFSIILEETVVMEDLSDFPTAFIVLFGLLYALNIEYPKGLKYTFEAVQNIFVGLGEKCTNRAQSLKNKLFTV</sequence>
<accession>A0A671PIJ6</accession>
<name>A0A671PIJ6_9TELE</name>